<dbReference type="InterPro" id="IPR017451">
    <property type="entry name" value="F-box-assoc_interact_dom"/>
</dbReference>
<gene>
    <name evidence="1" type="ORF">QJS10_CPB22g00951</name>
</gene>
<sequence length="180" mass="20643">MNINPCKRSPVLLEGKLYYLMTFPIGMVSFSILEEEFKPVLPSPPPELVNEKKVKLTVLRGCLALVDSSSTRGDVWILKDMMVWVKEYTIHMKSPHKHLNVEVPWPLMVLKKERGLGTYDRRNGGFHEMLMESETPLCLFPFVENLNSLKEDCCDGKGRERHGKPLLLSRQGSTETQNKK</sequence>
<keyword evidence="2" id="KW-1185">Reference proteome</keyword>
<dbReference type="NCBIfam" id="TIGR01640">
    <property type="entry name" value="F_box_assoc_1"/>
    <property type="match status" value="1"/>
</dbReference>
<name>A0AAV9C175_ACOCL</name>
<reference evidence="1" key="1">
    <citation type="journal article" date="2023" name="Nat. Commun.">
        <title>Diploid and tetraploid genomes of Acorus and the evolution of monocots.</title>
        <authorList>
            <person name="Ma L."/>
            <person name="Liu K.W."/>
            <person name="Li Z."/>
            <person name="Hsiao Y.Y."/>
            <person name="Qi Y."/>
            <person name="Fu T."/>
            <person name="Tang G.D."/>
            <person name="Zhang D."/>
            <person name="Sun W.H."/>
            <person name="Liu D.K."/>
            <person name="Li Y."/>
            <person name="Chen G.Z."/>
            <person name="Liu X.D."/>
            <person name="Liao X.Y."/>
            <person name="Jiang Y.T."/>
            <person name="Yu X."/>
            <person name="Hao Y."/>
            <person name="Huang J."/>
            <person name="Zhao X.W."/>
            <person name="Ke S."/>
            <person name="Chen Y.Y."/>
            <person name="Wu W.L."/>
            <person name="Hsu J.L."/>
            <person name="Lin Y.F."/>
            <person name="Huang M.D."/>
            <person name="Li C.Y."/>
            <person name="Huang L."/>
            <person name="Wang Z.W."/>
            <person name="Zhao X."/>
            <person name="Zhong W.Y."/>
            <person name="Peng D.H."/>
            <person name="Ahmad S."/>
            <person name="Lan S."/>
            <person name="Zhang J.S."/>
            <person name="Tsai W.C."/>
            <person name="Van de Peer Y."/>
            <person name="Liu Z.J."/>
        </authorList>
    </citation>
    <scope>NUCLEOTIDE SEQUENCE</scope>
    <source>
        <strain evidence="1">CP</strain>
    </source>
</reference>
<dbReference type="AlphaFoldDB" id="A0AAV9C175"/>
<proteinExistence type="predicted"/>
<evidence type="ECO:0000313" key="2">
    <source>
        <dbReference type="Proteomes" id="UP001180020"/>
    </source>
</evidence>
<evidence type="ECO:0000313" key="1">
    <source>
        <dbReference type="EMBL" id="KAK1281993.1"/>
    </source>
</evidence>
<dbReference type="EMBL" id="JAUJYO010000022">
    <property type="protein sequence ID" value="KAK1281993.1"/>
    <property type="molecule type" value="Genomic_DNA"/>
</dbReference>
<accession>A0AAV9C175</accession>
<organism evidence="1 2">
    <name type="scientific">Acorus calamus</name>
    <name type="common">Sweet flag</name>
    <dbReference type="NCBI Taxonomy" id="4465"/>
    <lineage>
        <taxon>Eukaryota</taxon>
        <taxon>Viridiplantae</taxon>
        <taxon>Streptophyta</taxon>
        <taxon>Embryophyta</taxon>
        <taxon>Tracheophyta</taxon>
        <taxon>Spermatophyta</taxon>
        <taxon>Magnoliopsida</taxon>
        <taxon>Liliopsida</taxon>
        <taxon>Acoraceae</taxon>
        <taxon>Acorus</taxon>
    </lineage>
</organism>
<dbReference type="Proteomes" id="UP001180020">
    <property type="component" value="Unassembled WGS sequence"/>
</dbReference>
<reference evidence="1" key="2">
    <citation type="submission" date="2023-06" db="EMBL/GenBank/DDBJ databases">
        <authorList>
            <person name="Ma L."/>
            <person name="Liu K.-W."/>
            <person name="Li Z."/>
            <person name="Hsiao Y.-Y."/>
            <person name="Qi Y."/>
            <person name="Fu T."/>
            <person name="Tang G."/>
            <person name="Zhang D."/>
            <person name="Sun W.-H."/>
            <person name="Liu D.-K."/>
            <person name="Li Y."/>
            <person name="Chen G.-Z."/>
            <person name="Liu X.-D."/>
            <person name="Liao X.-Y."/>
            <person name="Jiang Y.-T."/>
            <person name="Yu X."/>
            <person name="Hao Y."/>
            <person name="Huang J."/>
            <person name="Zhao X.-W."/>
            <person name="Ke S."/>
            <person name="Chen Y.-Y."/>
            <person name="Wu W.-L."/>
            <person name="Hsu J.-L."/>
            <person name="Lin Y.-F."/>
            <person name="Huang M.-D."/>
            <person name="Li C.-Y."/>
            <person name="Huang L."/>
            <person name="Wang Z.-W."/>
            <person name="Zhao X."/>
            <person name="Zhong W.-Y."/>
            <person name="Peng D.-H."/>
            <person name="Ahmad S."/>
            <person name="Lan S."/>
            <person name="Zhang J.-S."/>
            <person name="Tsai W.-C."/>
            <person name="Van De Peer Y."/>
            <person name="Liu Z.-J."/>
        </authorList>
    </citation>
    <scope>NUCLEOTIDE SEQUENCE</scope>
    <source>
        <strain evidence="1">CP</strain>
        <tissue evidence="1">Leaves</tissue>
    </source>
</reference>
<protein>
    <recommendedName>
        <fullName evidence="3">F-box associated domain-containing protein</fullName>
    </recommendedName>
</protein>
<evidence type="ECO:0008006" key="3">
    <source>
        <dbReference type="Google" id="ProtNLM"/>
    </source>
</evidence>
<comment type="caution">
    <text evidence="1">The sequence shown here is derived from an EMBL/GenBank/DDBJ whole genome shotgun (WGS) entry which is preliminary data.</text>
</comment>